<name>D4U0Y8_9ACTO</name>
<sequence length="103" mass="11414">MVERCDAHEWDQGDSFDNGVDWAAFGELRTRCDDVRESWCTDADIYDEKGAPAAFDEQSMTAHEACETGVYHLAGGCVVTDADLEADAARFQDGECTGEWRIV</sequence>
<evidence type="ECO:0000313" key="2">
    <source>
        <dbReference type="Proteomes" id="UP000003150"/>
    </source>
</evidence>
<reference evidence="1 2" key="1">
    <citation type="submission" date="2009-10" db="EMBL/GenBank/DDBJ databases">
        <authorList>
            <person name="Weinstock G."/>
            <person name="Sodergren E."/>
            <person name="Clifton S."/>
            <person name="Fulton L."/>
            <person name="Fulton B."/>
            <person name="Courtney L."/>
            <person name="Fronick C."/>
            <person name="Harrison M."/>
            <person name="Strong C."/>
            <person name="Farmer C."/>
            <person name="Delahaunty K."/>
            <person name="Markovic C."/>
            <person name="Hall O."/>
            <person name="Minx P."/>
            <person name="Tomlinson C."/>
            <person name="Mitreva M."/>
            <person name="Nelson J."/>
            <person name="Hou S."/>
            <person name="Wollam A."/>
            <person name="Pepin K.H."/>
            <person name="Johnson M."/>
            <person name="Bhonagiri V."/>
            <person name="Nash W.E."/>
            <person name="Warren W."/>
            <person name="Chinwalla A."/>
            <person name="Mardis E.R."/>
            <person name="Wilson R.K."/>
        </authorList>
    </citation>
    <scope>NUCLEOTIDE SEQUENCE [LARGE SCALE GENOMIC DNA]</scope>
    <source>
        <strain evidence="1 2">F0309</strain>
    </source>
</reference>
<accession>D4U0Y8</accession>
<evidence type="ECO:0000313" key="1">
    <source>
        <dbReference type="EMBL" id="EFF79086.1"/>
    </source>
</evidence>
<dbReference type="AlphaFoldDB" id="D4U0Y8"/>
<dbReference type="HOGENOM" id="CLU_2257695_0_0_11"/>
<gene>
    <name evidence="1" type="ORF">HMPREF0970_01882</name>
</gene>
<protein>
    <submittedName>
        <fullName evidence="1">Uncharacterized protein</fullName>
    </submittedName>
</protein>
<comment type="caution">
    <text evidence="1">The sequence shown here is derived from an EMBL/GenBank/DDBJ whole genome shotgun (WGS) entry which is preliminary data.</text>
</comment>
<dbReference type="EMBL" id="ACYT02000073">
    <property type="protein sequence ID" value="EFF79086.1"/>
    <property type="molecule type" value="Genomic_DNA"/>
</dbReference>
<organism evidence="1 2">
    <name type="scientific">Schaalia odontolytica F0309</name>
    <dbReference type="NCBI Taxonomy" id="649742"/>
    <lineage>
        <taxon>Bacteria</taxon>
        <taxon>Bacillati</taxon>
        <taxon>Actinomycetota</taxon>
        <taxon>Actinomycetes</taxon>
        <taxon>Actinomycetales</taxon>
        <taxon>Actinomycetaceae</taxon>
        <taxon>Schaalia</taxon>
    </lineage>
</organism>
<proteinExistence type="predicted"/>
<dbReference type="Proteomes" id="UP000003150">
    <property type="component" value="Unassembled WGS sequence"/>
</dbReference>